<sequence>MSSHKRFGLHQVLSYRKELERLRKLEFAAAKRNLDDACDLLEQEQRNAARLADEFAANQEKLTSVVDLQLYANFFARKRQELKVQQARIEELDQMLEVQRQQLQAATTEKKVMEQLKVKQDAAFRKEQAHKEALLLDEIAVQKKGQE</sequence>
<evidence type="ECO:0000313" key="13">
    <source>
        <dbReference type="Proteomes" id="UP001295463"/>
    </source>
</evidence>
<evidence type="ECO:0000256" key="8">
    <source>
        <dbReference type="ARBA" id="ARBA00022927"/>
    </source>
</evidence>
<evidence type="ECO:0000256" key="9">
    <source>
        <dbReference type="ARBA" id="ARBA00023136"/>
    </source>
</evidence>
<keyword evidence="9" id="KW-0472">Membrane</keyword>
<comment type="similarity">
    <text evidence="2">Belongs to the FliJ family.</text>
</comment>
<keyword evidence="4" id="KW-0813">Transport</keyword>
<keyword evidence="6" id="KW-0145">Chemotaxis</keyword>
<protein>
    <recommendedName>
        <fullName evidence="3">Flagellar FliJ protein</fullName>
    </recommendedName>
</protein>
<reference evidence="12 13" key="1">
    <citation type="submission" date="2022-03" db="EMBL/GenBank/DDBJ databases">
        <authorList>
            <person name="Koch H."/>
        </authorList>
    </citation>
    <scope>NUCLEOTIDE SEQUENCE [LARGE SCALE GENOMIC DNA]</scope>
    <source>
        <strain evidence="12 13">G1</strain>
    </source>
</reference>
<evidence type="ECO:0000256" key="11">
    <source>
        <dbReference type="SAM" id="Coils"/>
    </source>
</evidence>
<comment type="subcellular location">
    <subcellularLocation>
        <location evidence="1">Cell membrane</location>
        <topology evidence="1">Peripheral membrane protein</topology>
        <orientation evidence="1">Cytoplasmic side</orientation>
    </subcellularLocation>
</comment>
<name>A0ABM9D421_9BACT</name>
<feature type="coiled-coil region" evidence="11">
    <location>
        <begin position="27"/>
        <end position="116"/>
    </location>
</feature>
<keyword evidence="7" id="KW-1005">Bacterial flagellum biogenesis</keyword>
<gene>
    <name evidence="12" type="ORF">GEAMG1_0168</name>
</gene>
<dbReference type="EMBL" id="OW150024">
    <property type="protein sequence ID" value="CAH2029990.1"/>
    <property type="molecule type" value="Genomic_DNA"/>
</dbReference>
<keyword evidence="5" id="KW-1003">Cell membrane</keyword>
<dbReference type="InterPro" id="IPR012823">
    <property type="entry name" value="Flagell_FliJ"/>
</dbReference>
<keyword evidence="10" id="KW-1006">Bacterial flagellum protein export</keyword>
<dbReference type="InterPro" id="IPR053716">
    <property type="entry name" value="Flag_assembly_chemotaxis_eff"/>
</dbReference>
<keyword evidence="8" id="KW-0653">Protein transport</keyword>
<keyword evidence="12" id="KW-0966">Cell projection</keyword>
<proteinExistence type="inferred from homology"/>
<accession>A0ABM9D421</accession>
<evidence type="ECO:0000256" key="2">
    <source>
        <dbReference type="ARBA" id="ARBA00010004"/>
    </source>
</evidence>
<evidence type="ECO:0000256" key="3">
    <source>
        <dbReference type="ARBA" id="ARBA00020392"/>
    </source>
</evidence>
<keyword evidence="12" id="KW-0969">Cilium</keyword>
<evidence type="ECO:0000313" key="12">
    <source>
        <dbReference type="EMBL" id="CAH2029990.1"/>
    </source>
</evidence>
<keyword evidence="12" id="KW-0282">Flagellum</keyword>
<evidence type="ECO:0000256" key="5">
    <source>
        <dbReference type="ARBA" id="ARBA00022475"/>
    </source>
</evidence>
<dbReference type="NCBIfam" id="TIGR02473">
    <property type="entry name" value="flagell_FliJ"/>
    <property type="match status" value="1"/>
</dbReference>
<dbReference type="RefSeq" id="WP_305730964.1">
    <property type="nucleotide sequence ID" value="NZ_OW150024.1"/>
</dbReference>
<organism evidence="12 13">
    <name type="scientific">Trichlorobacter ammonificans</name>
    <dbReference type="NCBI Taxonomy" id="2916410"/>
    <lineage>
        <taxon>Bacteria</taxon>
        <taxon>Pseudomonadati</taxon>
        <taxon>Thermodesulfobacteriota</taxon>
        <taxon>Desulfuromonadia</taxon>
        <taxon>Geobacterales</taxon>
        <taxon>Geobacteraceae</taxon>
        <taxon>Trichlorobacter</taxon>
    </lineage>
</organism>
<evidence type="ECO:0000256" key="6">
    <source>
        <dbReference type="ARBA" id="ARBA00022500"/>
    </source>
</evidence>
<evidence type="ECO:0000256" key="10">
    <source>
        <dbReference type="ARBA" id="ARBA00023225"/>
    </source>
</evidence>
<dbReference type="Pfam" id="PF02050">
    <property type="entry name" value="FliJ"/>
    <property type="match status" value="1"/>
</dbReference>
<evidence type="ECO:0000256" key="7">
    <source>
        <dbReference type="ARBA" id="ARBA00022795"/>
    </source>
</evidence>
<evidence type="ECO:0000256" key="1">
    <source>
        <dbReference type="ARBA" id="ARBA00004413"/>
    </source>
</evidence>
<dbReference type="Gene3D" id="1.10.287.1700">
    <property type="match status" value="1"/>
</dbReference>
<evidence type="ECO:0000256" key="4">
    <source>
        <dbReference type="ARBA" id="ARBA00022448"/>
    </source>
</evidence>
<dbReference type="Proteomes" id="UP001295463">
    <property type="component" value="Chromosome"/>
</dbReference>
<keyword evidence="13" id="KW-1185">Reference proteome</keyword>
<keyword evidence="11" id="KW-0175">Coiled coil</keyword>